<gene>
    <name evidence="2" type="ORF">EVAR_62792_1</name>
</gene>
<name>A0A4C1ZJ73_EUMVA</name>
<evidence type="ECO:0000313" key="3">
    <source>
        <dbReference type="Proteomes" id="UP000299102"/>
    </source>
</evidence>
<protein>
    <submittedName>
        <fullName evidence="2">Uncharacterized protein</fullName>
    </submittedName>
</protein>
<organism evidence="2 3">
    <name type="scientific">Eumeta variegata</name>
    <name type="common">Bagworm moth</name>
    <name type="synonym">Eumeta japonica</name>
    <dbReference type="NCBI Taxonomy" id="151549"/>
    <lineage>
        <taxon>Eukaryota</taxon>
        <taxon>Metazoa</taxon>
        <taxon>Ecdysozoa</taxon>
        <taxon>Arthropoda</taxon>
        <taxon>Hexapoda</taxon>
        <taxon>Insecta</taxon>
        <taxon>Pterygota</taxon>
        <taxon>Neoptera</taxon>
        <taxon>Endopterygota</taxon>
        <taxon>Lepidoptera</taxon>
        <taxon>Glossata</taxon>
        <taxon>Ditrysia</taxon>
        <taxon>Tineoidea</taxon>
        <taxon>Psychidae</taxon>
        <taxon>Oiketicinae</taxon>
        <taxon>Eumeta</taxon>
    </lineage>
</organism>
<dbReference type="AlphaFoldDB" id="A0A4C1ZJ73"/>
<dbReference type="EMBL" id="BGZK01001826">
    <property type="protein sequence ID" value="GBP86949.1"/>
    <property type="molecule type" value="Genomic_DNA"/>
</dbReference>
<comment type="caution">
    <text evidence="2">The sequence shown here is derived from an EMBL/GenBank/DDBJ whole genome shotgun (WGS) entry which is preliminary data.</text>
</comment>
<evidence type="ECO:0000313" key="2">
    <source>
        <dbReference type="EMBL" id="GBP86949.1"/>
    </source>
</evidence>
<accession>A0A4C1ZJ73</accession>
<dbReference type="Proteomes" id="UP000299102">
    <property type="component" value="Unassembled WGS sequence"/>
</dbReference>
<sequence>MGGILHVAGKRVNGIEVDMLQRHLVEWCRYRMNHLLCRPIFVNLDRVHDPALDLNSGSTAGSGSRPALDSNTNLDTYLVPALGINGNQEPLSTIVIDAIAISGTGSGCSLRRRKSNSRLSRAPDGAPERPGVARLHSLPRAAACADVAAAIAYLRYMAELCAQFNLEEVVNNVQVFLRTGPFGWLFGSQVERFERALENNLDTSS</sequence>
<reference evidence="2 3" key="1">
    <citation type="journal article" date="2019" name="Commun. Biol.">
        <title>The bagworm genome reveals a unique fibroin gene that provides high tensile strength.</title>
        <authorList>
            <person name="Kono N."/>
            <person name="Nakamura H."/>
            <person name="Ohtoshi R."/>
            <person name="Tomita M."/>
            <person name="Numata K."/>
            <person name="Arakawa K."/>
        </authorList>
    </citation>
    <scope>NUCLEOTIDE SEQUENCE [LARGE SCALE GENOMIC DNA]</scope>
</reference>
<proteinExistence type="predicted"/>
<keyword evidence="3" id="KW-1185">Reference proteome</keyword>
<feature type="region of interest" description="Disordered" evidence="1">
    <location>
        <begin position="111"/>
        <end position="131"/>
    </location>
</feature>
<evidence type="ECO:0000256" key="1">
    <source>
        <dbReference type="SAM" id="MobiDB-lite"/>
    </source>
</evidence>